<protein>
    <submittedName>
        <fullName evidence="1">Uncharacterized protein</fullName>
    </submittedName>
</protein>
<evidence type="ECO:0000313" key="1">
    <source>
        <dbReference type="EMBL" id="EGZ11649.1"/>
    </source>
</evidence>
<sequence>MAAASGNRHGGGIGHVGGLGYGGGLGHGVHAFERGPQARTAGGYDQVPPVSGTSAKMGSFVGLRHACCPRPPLCPMPPPCSLLKATGMPDSDTTLEAAGMPDAPAMPHSDATPEAADILDPDVVPQDPIMAVSAITADSNSMTPCPARPTNAMSIRYQRNMQAIE</sequence>
<dbReference type="EMBL" id="JH159157">
    <property type="protein sequence ID" value="EGZ11649.1"/>
    <property type="molecule type" value="Genomic_DNA"/>
</dbReference>
<organism evidence="1 2">
    <name type="scientific">Phytophthora sojae (strain P6497)</name>
    <name type="common">Soybean stem and root rot agent</name>
    <name type="synonym">Phytophthora megasperma f. sp. glycines</name>
    <dbReference type="NCBI Taxonomy" id="1094619"/>
    <lineage>
        <taxon>Eukaryota</taxon>
        <taxon>Sar</taxon>
        <taxon>Stramenopiles</taxon>
        <taxon>Oomycota</taxon>
        <taxon>Peronosporomycetes</taxon>
        <taxon>Peronosporales</taxon>
        <taxon>Peronosporaceae</taxon>
        <taxon>Phytophthora</taxon>
    </lineage>
</organism>
<keyword evidence="2" id="KW-1185">Reference proteome</keyword>
<dbReference type="KEGG" id="psoj:PHYSODRAFT_250706"/>
<name>G4ZWC2_PHYSP</name>
<dbReference type="AlphaFoldDB" id="G4ZWC2"/>
<proteinExistence type="predicted"/>
<dbReference type="GeneID" id="20638077"/>
<evidence type="ECO:0000313" key="2">
    <source>
        <dbReference type="Proteomes" id="UP000002640"/>
    </source>
</evidence>
<gene>
    <name evidence="1" type="ORF">PHYSODRAFT_250706</name>
</gene>
<dbReference type="RefSeq" id="XP_009531982.1">
    <property type="nucleotide sequence ID" value="XM_009533687.1"/>
</dbReference>
<dbReference type="InParanoid" id="G4ZWC2"/>
<reference evidence="1 2" key="1">
    <citation type="journal article" date="2006" name="Science">
        <title>Phytophthora genome sequences uncover evolutionary origins and mechanisms of pathogenesis.</title>
        <authorList>
            <person name="Tyler B.M."/>
            <person name="Tripathy S."/>
            <person name="Zhang X."/>
            <person name="Dehal P."/>
            <person name="Jiang R.H."/>
            <person name="Aerts A."/>
            <person name="Arredondo F.D."/>
            <person name="Baxter L."/>
            <person name="Bensasson D."/>
            <person name="Beynon J.L."/>
            <person name="Chapman J."/>
            <person name="Damasceno C.M."/>
            <person name="Dorrance A.E."/>
            <person name="Dou D."/>
            <person name="Dickerman A.W."/>
            <person name="Dubchak I.L."/>
            <person name="Garbelotto M."/>
            <person name="Gijzen M."/>
            <person name="Gordon S.G."/>
            <person name="Govers F."/>
            <person name="Grunwald N.J."/>
            <person name="Huang W."/>
            <person name="Ivors K.L."/>
            <person name="Jones R.W."/>
            <person name="Kamoun S."/>
            <person name="Krampis K."/>
            <person name="Lamour K.H."/>
            <person name="Lee M.K."/>
            <person name="McDonald W.H."/>
            <person name="Medina M."/>
            <person name="Meijer H.J."/>
            <person name="Nordberg E.K."/>
            <person name="Maclean D.J."/>
            <person name="Ospina-Giraldo M.D."/>
            <person name="Morris P.F."/>
            <person name="Phuntumart V."/>
            <person name="Putnam N.H."/>
            <person name="Rash S."/>
            <person name="Rose J.K."/>
            <person name="Sakihama Y."/>
            <person name="Salamov A.A."/>
            <person name="Savidor A."/>
            <person name="Scheuring C.F."/>
            <person name="Smith B.M."/>
            <person name="Sobral B.W."/>
            <person name="Terry A."/>
            <person name="Torto-Alalibo T.A."/>
            <person name="Win J."/>
            <person name="Xu Z."/>
            <person name="Zhang H."/>
            <person name="Grigoriev I.V."/>
            <person name="Rokhsar D.S."/>
            <person name="Boore J.L."/>
        </authorList>
    </citation>
    <scope>NUCLEOTIDE SEQUENCE [LARGE SCALE GENOMIC DNA]</scope>
    <source>
        <strain evidence="1 2">P6497</strain>
    </source>
</reference>
<dbReference type="Proteomes" id="UP000002640">
    <property type="component" value="Unassembled WGS sequence"/>
</dbReference>
<accession>G4ZWC2</accession>